<keyword evidence="1" id="KW-0433">Leucine-rich repeat</keyword>
<dbReference type="SMART" id="SM00013">
    <property type="entry name" value="LRRNT"/>
    <property type="match status" value="1"/>
</dbReference>
<gene>
    <name evidence="5" type="primary">LGR6</name>
    <name evidence="5" type="ORF">AV530_000273</name>
</gene>
<evidence type="ECO:0000313" key="6">
    <source>
        <dbReference type="Proteomes" id="UP000190648"/>
    </source>
</evidence>
<accession>A0A1V4KD43</accession>
<protein>
    <submittedName>
        <fullName evidence="5">Leucine-rich repeat-containing G-protein coupled receptor 6 isoform B</fullName>
    </submittedName>
</protein>
<dbReference type="InterPro" id="IPR000372">
    <property type="entry name" value="LRRNT"/>
</dbReference>
<dbReference type="EMBL" id="LSYS01003662">
    <property type="protein sequence ID" value="OPJ82396.1"/>
    <property type="molecule type" value="Genomic_DNA"/>
</dbReference>
<feature type="chain" id="PRO_5012528152" evidence="3">
    <location>
        <begin position="20"/>
        <end position="66"/>
    </location>
</feature>
<dbReference type="Proteomes" id="UP000190648">
    <property type="component" value="Unassembled WGS sequence"/>
</dbReference>
<evidence type="ECO:0000313" key="5">
    <source>
        <dbReference type="EMBL" id="OPJ82396.1"/>
    </source>
</evidence>
<name>A0A1V4KD43_PATFA</name>
<keyword evidence="6" id="KW-1185">Reference proteome</keyword>
<feature type="signal peptide" evidence="3">
    <location>
        <begin position="1"/>
        <end position="19"/>
    </location>
</feature>
<sequence length="66" mass="6908">MGKIFFWGILLASCARCQALPAEPGAAPACPPQCHCEEDGIMLSVDCSELGLSEVPANLSPLTAYL</sequence>
<feature type="domain" description="LRRNT" evidence="4">
    <location>
        <begin position="29"/>
        <end position="65"/>
    </location>
</feature>
<organism evidence="5 6">
    <name type="scientific">Patagioenas fasciata monilis</name>
    <dbReference type="NCBI Taxonomy" id="372326"/>
    <lineage>
        <taxon>Eukaryota</taxon>
        <taxon>Metazoa</taxon>
        <taxon>Chordata</taxon>
        <taxon>Craniata</taxon>
        <taxon>Vertebrata</taxon>
        <taxon>Euteleostomi</taxon>
        <taxon>Archelosauria</taxon>
        <taxon>Archosauria</taxon>
        <taxon>Dinosauria</taxon>
        <taxon>Saurischia</taxon>
        <taxon>Theropoda</taxon>
        <taxon>Coelurosauria</taxon>
        <taxon>Aves</taxon>
        <taxon>Neognathae</taxon>
        <taxon>Neoaves</taxon>
        <taxon>Columbimorphae</taxon>
        <taxon>Columbiformes</taxon>
        <taxon>Columbidae</taxon>
        <taxon>Patagioenas</taxon>
    </lineage>
</organism>
<reference evidence="5 6" key="1">
    <citation type="submission" date="2016-02" db="EMBL/GenBank/DDBJ databases">
        <title>Band-tailed pigeon sequencing and assembly.</title>
        <authorList>
            <person name="Soares A.E."/>
            <person name="Novak B.J."/>
            <person name="Rice E.S."/>
            <person name="O'Connell B."/>
            <person name="Chang D."/>
            <person name="Weber S."/>
            <person name="Shapiro B."/>
        </authorList>
    </citation>
    <scope>NUCLEOTIDE SEQUENCE [LARGE SCALE GENOMIC DNA]</scope>
    <source>
        <strain evidence="5">BTP2013</strain>
        <tissue evidence="5">Blood</tissue>
    </source>
</reference>
<evidence type="ECO:0000256" key="2">
    <source>
        <dbReference type="ARBA" id="ARBA00022729"/>
    </source>
</evidence>
<dbReference type="Pfam" id="PF01462">
    <property type="entry name" value="LRRNT"/>
    <property type="match status" value="1"/>
</dbReference>
<proteinExistence type="predicted"/>
<evidence type="ECO:0000256" key="1">
    <source>
        <dbReference type="ARBA" id="ARBA00022614"/>
    </source>
</evidence>
<dbReference type="OrthoDB" id="1883493at2759"/>
<evidence type="ECO:0000256" key="3">
    <source>
        <dbReference type="SAM" id="SignalP"/>
    </source>
</evidence>
<dbReference type="AlphaFoldDB" id="A0A1V4KD43"/>
<comment type="caution">
    <text evidence="5">The sequence shown here is derived from an EMBL/GenBank/DDBJ whole genome shotgun (WGS) entry which is preliminary data.</text>
</comment>
<keyword evidence="5" id="KW-0675">Receptor</keyword>
<keyword evidence="2 3" id="KW-0732">Signal</keyword>
<evidence type="ECO:0000259" key="4">
    <source>
        <dbReference type="SMART" id="SM00013"/>
    </source>
</evidence>